<dbReference type="EMBL" id="LBYB01000014">
    <property type="protein sequence ID" value="KKR41308.1"/>
    <property type="molecule type" value="Genomic_DNA"/>
</dbReference>
<organism evidence="1 2">
    <name type="scientific">Candidatus Daviesbacteria bacterium GW2011_GWC2_40_12</name>
    <dbReference type="NCBI Taxonomy" id="1618431"/>
    <lineage>
        <taxon>Bacteria</taxon>
        <taxon>Candidatus Daviesiibacteriota</taxon>
    </lineage>
</organism>
<evidence type="ECO:0000313" key="2">
    <source>
        <dbReference type="Proteomes" id="UP000034881"/>
    </source>
</evidence>
<dbReference type="Proteomes" id="UP000034881">
    <property type="component" value="Unassembled WGS sequence"/>
</dbReference>
<evidence type="ECO:0000313" key="1">
    <source>
        <dbReference type="EMBL" id="KKR41308.1"/>
    </source>
</evidence>
<reference evidence="1 2" key="1">
    <citation type="journal article" date="2015" name="Nature">
        <title>rRNA introns, odd ribosomes, and small enigmatic genomes across a large radiation of phyla.</title>
        <authorList>
            <person name="Brown C.T."/>
            <person name="Hug L.A."/>
            <person name="Thomas B.C."/>
            <person name="Sharon I."/>
            <person name="Castelle C.J."/>
            <person name="Singh A."/>
            <person name="Wilkins M.J."/>
            <person name="Williams K.H."/>
            <person name="Banfield J.F."/>
        </authorList>
    </citation>
    <scope>NUCLEOTIDE SEQUENCE [LARGE SCALE GENOMIC DNA]</scope>
</reference>
<name>A0A0G0QME4_9BACT</name>
<sequence>MMEFIHGVFRKEPAEKPNNPTLAKKRAGIINSILLDGLRSSKELNMEGTHYFGSVDGSPGSLHGRILNNFSNPTEQIGDALYAGGDSILPVMIEREREHKVYIDLSPDEKGLLTRRVCSVVLIVCKVPYYHDNKRIITNGIMPTEKFSYLLFPDTIWQETQPYLNLEKIKEVPVRVIKKEITRMVSRNKLRVPDFEGELLEILKNSRTSLWVHGVRLPTEEDVTTHLPSHLCHPTWKVEWLDTYSF</sequence>
<comment type="caution">
    <text evidence="1">The sequence shown here is derived from an EMBL/GenBank/DDBJ whole genome shotgun (WGS) entry which is preliminary data.</text>
</comment>
<gene>
    <name evidence="1" type="ORF">UT77_C0014G0005</name>
</gene>
<dbReference type="AlphaFoldDB" id="A0A0G0QME4"/>
<accession>A0A0G0QME4</accession>
<protein>
    <submittedName>
        <fullName evidence="1">Uncharacterized protein</fullName>
    </submittedName>
</protein>
<proteinExistence type="predicted"/>